<keyword evidence="2" id="KW-1185">Reference proteome</keyword>
<proteinExistence type="predicted"/>
<dbReference type="AlphaFoldDB" id="A0A6A6GIP6"/>
<dbReference type="Pfam" id="PF20174">
    <property type="entry name" value="DUF6540"/>
    <property type="match status" value="1"/>
</dbReference>
<accession>A0A6A6GIP6</accession>
<sequence length="191" mass="21011">MSTEPPAASGSPQHLPLYLAKYQPTPSQRRHFGVFIPYPSHAHHDPNDKTTPILGCQMHVIGNPMSGFVHEFKRAFNPFAEGEKCEKLVLLGYINGSLCSDGHNGGGEVVRERVPRSGVEREAVGVEAPRGGQDVLERVDGVKNRRCQEWTMEFLKRLVVKGWVEGDVVEVAEGERDEPGFGVGLRKVGGK</sequence>
<gene>
    <name evidence="1" type="ORF">BDZ85DRAFT_316700</name>
</gene>
<evidence type="ECO:0000313" key="1">
    <source>
        <dbReference type="EMBL" id="KAF2225527.1"/>
    </source>
</evidence>
<organism evidence="1 2">
    <name type="scientific">Elsinoe ampelina</name>
    <dbReference type="NCBI Taxonomy" id="302913"/>
    <lineage>
        <taxon>Eukaryota</taxon>
        <taxon>Fungi</taxon>
        <taxon>Dikarya</taxon>
        <taxon>Ascomycota</taxon>
        <taxon>Pezizomycotina</taxon>
        <taxon>Dothideomycetes</taxon>
        <taxon>Dothideomycetidae</taxon>
        <taxon>Myriangiales</taxon>
        <taxon>Elsinoaceae</taxon>
        <taxon>Elsinoe</taxon>
    </lineage>
</organism>
<dbReference type="Proteomes" id="UP000799538">
    <property type="component" value="Unassembled WGS sequence"/>
</dbReference>
<dbReference type="InterPro" id="IPR046670">
    <property type="entry name" value="DUF6540"/>
</dbReference>
<protein>
    <submittedName>
        <fullName evidence="1">Uncharacterized protein</fullName>
    </submittedName>
</protein>
<dbReference type="OrthoDB" id="1658288at2759"/>
<name>A0A6A6GIP6_9PEZI</name>
<reference evidence="2" key="1">
    <citation type="journal article" date="2020" name="Stud. Mycol.">
        <title>101 Dothideomycetes genomes: A test case for predicting lifestyles and emergence of pathogens.</title>
        <authorList>
            <person name="Haridas S."/>
            <person name="Albert R."/>
            <person name="Binder M."/>
            <person name="Bloem J."/>
            <person name="LaButti K."/>
            <person name="Salamov A."/>
            <person name="Andreopoulos B."/>
            <person name="Baker S."/>
            <person name="Barry K."/>
            <person name="Bills G."/>
            <person name="Bluhm B."/>
            <person name="Cannon C."/>
            <person name="Castanera R."/>
            <person name="Culley D."/>
            <person name="Daum C."/>
            <person name="Ezra D."/>
            <person name="Gonzalez J."/>
            <person name="Henrissat B."/>
            <person name="Kuo A."/>
            <person name="Liang C."/>
            <person name="Lipzen A."/>
            <person name="Lutzoni F."/>
            <person name="Magnuson J."/>
            <person name="Mondo S."/>
            <person name="Nolan M."/>
            <person name="Ohm R."/>
            <person name="Pangilinan J."/>
            <person name="Park H.-J."/>
            <person name="Ramirez L."/>
            <person name="Alfaro M."/>
            <person name="Sun H."/>
            <person name="Tritt A."/>
            <person name="Yoshinaga Y."/>
            <person name="Zwiers L.-H."/>
            <person name="Turgeon B."/>
            <person name="Goodwin S."/>
            <person name="Spatafora J."/>
            <person name="Crous P."/>
            <person name="Grigoriev I."/>
        </authorList>
    </citation>
    <scope>NUCLEOTIDE SEQUENCE [LARGE SCALE GENOMIC DNA]</scope>
    <source>
        <strain evidence="2">CECT 20119</strain>
    </source>
</reference>
<evidence type="ECO:0000313" key="2">
    <source>
        <dbReference type="Proteomes" id="UP000799538"/>
    </source>
</evidence>
<dbReference type="EMBL" id="ML992503">
    <property type="protein sequence ID" value="KAF2225527.1"/>
    <property type="molecule type" value="Genomic_DNA"/>
</dbReference>